<dbReference type="EMBL" id="VSRR010001031">
    <property type="protein sequence ID" value="MPC21919.1"/>
    <property type="molecule type" value="Genomic_DNA"/>
</dbReference>
<evidence type="ECO:0000313" key="1">
    <source>
        <dbReference type="EMBL" id="MPC21919.1"/>
    </source>
</evidence>
<dbReference type="AlphaFoldDB" id="A0A5B7DLG1"/>
<protein>
    <submittedName>
        <fullName evidence="1">Uncharacterized protein</fullName>
    </submittedName>
</protein>
<reference evidence="1 2" key="1">
    <citation type="submission" date="2019-05" db="EMBL/GenBank/DDBJ databases">
        <title>Another draft genome of Portunus trituberculatus and its Hox gene families provides insights of decapod evolution.</title>
        <authorList>
            <person name="Jeong J.-H."/>
            <person name="Song I."/>
            <person name="Kim S."/>
            <person name="Choi T."/>
            <person name="Kim D."/>
            <person name="Ryu S."/>
            <person name="Kim W."/>
        </authorList>
    </citation>
    <scope>NUCLEOTIDE SEQUENCE [LARGE SCALE GENOMIC DNA]</scope>
    <source>
        <tissue evidence="1">Muscle</tissue>
    </source>
</reference>
<name>A0A5B7DLG1_PORTR</name>
<sequence length="144" mass="15228">MAGEWQVGWTSQGGVTEAVEASCSGITGAQAPSGLTATLNLSSTLSSRHYRLAPPSSISSSAHAVGWSGFYAYGFTNFYLIWLHNSRRCSKTVSKGTSLSFGSSSMQFMAICDLAAFHCGNGAATDKMSVCRMTFWGPLTSHPP</sequence>
<dbReference type="Proteomes" id="UP000324222">
    <property type="component" value="Unassembled WGS sequence"/>
</dbReference>
<comment type="caution">
    <text evidence="1">The sequence shown here is derived from an EMBL/GenBank/DDBJ whole genome shotgun (WGS) entry which is preliminary data.</text>
</comment>
<accession>A0A5B7DLG1</accession>
<organism evidence="1 2">
    <name type="scientific">Portunus trituberculatus</name>
    <name type="common">Swimming crab</name>
    <name type="synonym">Neptunus trituberculatus</name>
    <dbReference type="NCBI Taxonomy" id="210409"/>
    <lineage>
        <taxon>Eukaryota</taxon>
        <taxon>Metazoa</taxon>
        <taxon>Ecdysozoa</taxon>
        <taxon>Arthropoda</taxon>
        <taxon>Crustacea</taxon>
        <taxon>Multicrustacea</taxon>
        <taxon>Malacostraca</taxon>
        <taxon>Eumalacostraca</taxon>
        <taxon>Eucarida</taxon>
        <taxon>Decapoda</taxon>
        <taxon>Pleocyemata</taxon>
        <taxon>Brachyura</taxon>
        <taxon>Eubrachyura</taxon>
        <taxon>Portunoidea</taxon>
        <taxon>Portunidae</taxon>
        <taxon>Portuninae</taxon>
        <taxon>Portunus</taxon>
    </lineage>
</organism>
<evidence type="ECO:0000313" key="2">
    <source>
        <dbReference type="Proteomes" id="UP000324222"/>
    </source>
</evidence>
<proteinExistence type="predicted"/>
<keyword evidence="2" id="KW-1185">Reference proteome</keyword>
<gene>
    <name evidence="1" type="ORF">E2C01_014922</name>
</gene>